<dbReference type="InterPro" id="IPR006066">
    <property type="entry name" value="NO2/SO3_Rdtase_FeS/sirohaem_BS"/>
</dbReference>
<dbReference type="InterPro" id="IPR005117">
    <property type="entry name" value="NiRdtase/SiRdtase_haem-b_fer"/>
</dbReference>
<dbReference type="InterPro" id="IPR036136">
    <property type="entry name" value="Nit/Sulf_reduc_fer-like_dom_sf"/>
</dbReference>
<dbReference type="RefSeq" id="WP_096241017.1">
    <property type="nucleotide sequence ID" value="NZ_LT907978.1"/>
</dbReference>
<feature type="domain" description="Nitrite/Sulfite reductase ferredoxin-like" evidence="8">
    <location>
        <begin position="45"/>
        <end position="109"/>
    </location>
</feature>
<dbReference type="PANTHER" id="PTHR32439:SF9">
    <property type="entry name" value="BLR3264 PROTEIN"/>
    <property type="match status" value="1"/>
</dbReference>
<dbReference type="InterPro" id="IPR045854">
    <property type="entry name" value="NO2/SO3_Rdtase_4Fe4S_sf"/>
</dbReference>
<dbReference type="Proteomes" id="UP000217549">
    <property type="component" value="Chromosome I"/>
</dbReference>
<evidence type="ECO:0000259" key="8">
    <source>
        <dbReference type="Pfam" id="PF03460"/>
    </source>
</evidence>
<dbReference type="KEGG" id="ehl:EHLA_2644"/>
<keyword evidence="6" id="KW-0411">Iron-sulfur</keyword>
<evidence type="ECO:0000259" key="7">
    <source>
        <dbReference type="Pfam" id="PF01077"/>
    </source>
</evidence>
<feature type="domain" description="Nitrite/sulphite reductase 4Fe-4S" evidence="7">
    <location>
        <begin position="119"/>
        <end position="266"/>
    </location>
</feature>
<dbReference type="PRINTS" id="PR00397">
    <property type="entry name" value="SIROHAEM"/>
</dbReference>
<protein>
    <submittedName>
        <fullName evidence="9">Nitrite/Sulfite reductase ferredoxin-like half domain</fullName>
        <ecNumber evidence="9">1.-.-.-</ecNumber>
    </submittedName>
</protein>
<keyword evidence="4 9" id="KW-0560">Oxidoreductase</keyword>
<gene>
    <name evidence="9" type="ORF">EHLA_2644</name>
</gene>
<dbReference type="Gene3D" id="3.90.480.10">
    <property type="entry name" value="Sulfite Reductase Hemoprotein,Domain 2"/>
    <property type="match status" value="1"/>
</dbReference>
<sequence>MNQSLMTEFKEDLKDFREMTEKFYAKEVSVKDYKGFSGGFGSYAQRGAEASMLRLRMPGGRITKEKLKFLVDAIAAYDVRRVHLTTCQTVQFHDLGMKAVCDIMEQAMEVGIVTRGGGGDFPRNVTVSPLSGVEQGEYFDVLPYAERAGDYLMGIIKTVKLPRKLKVGFSNSPANVTHATFRDLGFVAKENGRFDVYSAGGLGNNYKMGVKVAEDVKPEEVLYYVEAMVRTFTTYGNYESRAKSRTRYMQETLGIEGYKKAYQEKLMEVKAEVKDALLIKETQVLSKQGDDAKEAGNDNKNVIAYPQTESASERVIAQKQAGRYAVAYHPIGGMVPAQKFWEIYAVIKDVANAEVRVAPDETLYIINLEEEQAERIHKITADGAKNLFETSVSCIGSTVCQIGLRDSQGLLVSIVEAVEPYHFADGVLPRIHISGCPSSCGTHQIGKLGFRGASKSVNGKAEPAFAFYVNGQDAQGEERFGDEWGIMLATDIPKFFIELGKVISEKKLSYEQWYENNQDVLKEIAATYLQ</sequence>
<organism evidence="9 10">
    <name type="scientific">Anaerobutyricum hallii</name>
    <dbReference type="NCBI Taxonomy" id="39488"/>
    <lineage>
        <taxon>Bacteria</taxon>
        <taxon>Bacillati</taxon>
        <taxon>Bacillota</taxon>
        <taxon>Clostridia</taxon>
        <taxon>Lachnospirales</taxon>
        <taxon>Lachnospiraceae</taxon>
        <taxon>Anaerobutyricum</taxon>
    </lineage>
</organism>
<dbReference type="SUPFAM" id="SSF55124">
    <property type="entry name" value="Nitrite/Sulfite reductase N-terminal domain-like"/>
    <property type="match status" value="2"/>
</dbReference>
<keyword evidence="10" id="KW-1185">Reference proteome</keyword>
<keyword evidence="2" id="KW-0349">Heme</keyword>
<dbReference type="AlphaFoldDB" id="A0A285PU88"/>
<dbReference type="SUPFAM" id="SSF56014">
    <property type="entry name" value="Nitrite and sulphite reductase 4Fe-4S domain-like"/>
    <property type="match status" value="2"/>
</dbReference>
<dbReference type="Gene3D" id="3.30.413.10">
    <property type="entry name" value="Sulfite Reductase Hemoprotein, domain 1"/>
    <property type="match status" value="2"/>
</dbReference>
<evidence type="ECO:0000256" key="1">
    <source>
        <dbReference type="ARBA" id="ARBA00022485"/>
    </source>
</evidence>
<dbReference type="EC" id="1.-.-.-" evidence="9"/>
<dbReference type="GO" id="GO:0051539">
    <property type="term" value="F:4 iron, 4 sulfur cluster binding"/>
    <property type="evidence" value="ECO:0007669"/>
    <property type="project" value="UniProtKB-KW"/>
</dbReference>
<dbReference type="PANTHER" id="PTHR32439">
    <property type="entry name" value="FERREDOXIN--NITRITE REDUCTASE, CHLOROPLASTIC"/>
    <property type="match status" value="1"/>
</dbReference>
<dbReference type="GO" id="GO:0016491">
    <property type="term" value="F:oxidoreductase activity"/>
    <property type="evidence" value="ECO:0007669"/>
    <property type="project" value="UniProtKB-KW"/>
</dbReference>
<reference evidence="10" key="1">
    <citation type="submission" date="2017-09" db="EMBL/GenBank/DDBJ databases">
        <authorList>
            <person name="Shetty A S."/>
        </authorList>
    </citation>
    <scope>NUCLEOTIDE SEQUENCE [LARGE SCALE GENOMIC DNA]</scope>
</reference>
<evidence type="ECO:0000256" key="5">
    <source>
        <dbReference type="ARBA" id="ARBA00023004"/>
    </source>
</evidence>
<evidence type="ECO:0000256" key="4">
    <source>
        <dbReference type="ARBA" id="ARBA00023002"/>
    </source>
</evidence>
<evidence type="ECO:0000256" key="6">
    <source>
        <dbReference type="ARBA" id="ARBA00023014"/>
    </source>
</evidence>
<accession>A0A285PU88</accession>
<dbReference type="Pfam" id="PF03460">
    <property type="entry name" value="NIR_SIR_ferr"/>
    <property type="match status" value="1"/>
</dbReference>
<dbReference type="EMBL" id="LT907978">
    <property type="protein sequence ID" value="SOB73198.1"/>
    <property type="molecule type" value="Genomic_DNA"/>
</dbReference>
<evidence type="ECO:0000313" key="10">
    <source>
        <dbReference type="Proteomes" id="UP000217549"/>
    </source>
</evidence>
<evidence type="ECO:0000256" key="3">
    <source>
        <dbReference type="ARBA" id="ARBA00022723"/>
    </source>
</evidence>
<dbReference type="InterPro" id="IPR051329">
    <property type="entry name" value="NIR_SIR_4Fe-4S"/>
</dbReference>
<name>A0A285PU88_9FIRM</name>
<keyword evidence="3" id="KW-0479">Metal-binding</keyword>
<dbReference type="STRING" id="39488.ERS852450_00722"/>
<dbReference type="GO" id="GO:0046872">
    <property type="term" value="F:metal ion binding"/>
    <property type="evidence" value="ECO:0007669"/>
    <property type="project" value="UniProtKB-KW"/>
</dbReference>
<dbReference type="InterPro" id="IPR006067">
    <property type="entry name" value="NO2/SO3_Rdtase_4Fe4S_dom"/>
</dbReference>
<evidence type="ECO:0000313" key="9">
    <source>
        <dbReference type="EMBL" id="SOB73198.1"/>
    </source>
</evidence>
<dbReference type="Pfam" id="PF01077">
    <property type="entry name" value="NIR_SIR"/>
    <property type="match status" value="1"/>
</dbReference>
<evidence type="ECO:0000256" key="2">
    <source>
        <dbReference type="ARBA" id="ARBA00022617"/>
    </source>
</evidence>
<keyword evidence="5" id="KW-0408">Iron</keyword>
<dbReference type="GO" id="GO:0020037">
    <property type="term" value="F:heme binding"/>
    <property type="evidence" value="ECO:0007669"/>
    <property type="project" value="InterPro"/>
</dbReference>
<keyword evidence="1" id="KW-0004">4Fe-4S</keyword>
<proteinExistence type="predicted"/>